<evidence type="ECO:0000256" key="5">
    <source>
        <dbReference type="ARBA" id="ARBA00023155"/>
    </source>
</evidence>
<feature type="compositionally biased region" description="Polar residues" evidence="8">
    <location>
        <begin position="124"/>
        <end position="142"/>
    </location>
</feature>
<proteinExistence type="predicted"/>
<organism evidence="10 11">
    <name type="scientific">Potamilus streckersoni</name>
    <dbReference type="NCBI Taxonomy" id="2493646"/>
    <lineage>
        <taxon>Eukaryota</taxon>
        <taxon>Metazoa</taxon>
        <taxon>Spiralia</taxon>
        <taxon>Lophotrochozoa</taxon>
        <taxon>Mollusca</taxon>
        <taxon>Bivalvia</taxon>
        <taxon>Autobranchia</taxon>
        <taxon>Heteroconchia</taxon>
        <taxon>Palaeoheterodonta</taxon>
        <taxon>Unionida</taxon>
        <taxon>Unionoidea</taxon>
        <taxon>Unionidae</taxon>
        <taxon>Ambleminae</taxon>
        <taxon>Lampsilini</taxon>
        <taxon>Potamilus</taxon>
    </lineage>
</organism>
<sequence length="718" mass="81986">MVNIDQPLTDTSNLLRDILKSKEKRLQDLSNTNIMPSSTCGPPKTPTENGAEDINGDERNGASDHSADESGDQSDEDSSLLGQSRLDEAEMDEARSDAENGFSDINSSPSSDTKEAKRARVENIITSIQGQPSQDTAESSYGFSEVKRPKRKQYQPQPHVTKPSDLHQQEQPSPKLRRTDCNSTSSVEDEIWQLRYQLNAVQNYIKHCDETTNKQMNGYGCIENIQRLHQAYFANQSPGQPPKFLQDRIFDDKPELYTKEKHDSRISTSNIKVPAVNGKGIHHEESDSHIEIDDKEYEELTKCLKSRIGEAVSSAIEKALSKFFHRRSQKVREDPKLTENPKRNEDPKKVVIEKKQTTDHSLKHILQLPERTNGFRLPEHHSAFDLPKLGGHDFSRTPFPHHPSISFHPPLSYYLPSHVLAPPVYSSPVEPEQTEALALVVTPPKKKRTKVTDTRLSPRAARALLQESSLGSQSDLERMSNGEYSSMIPGTSVAIPNPSLHHSDFMSFYKEQSMLNHSFDLDRCTPSSSISPNEGFHSMKNDIYDGLDGFDSHHKHLTDTLTPMHLRKAKLMFFYVRYPSSAILKVYFPDVQFNKNNTAQLVKWFSNFREFFYIQMEKYARQALAEGIKHAEELVVTLDSELYRILNLHYNRNNQIEVPDNFRVVVQTTLREFFNAVKNGKDQEPSWKKPVYKVIARLDDVLPEYFKSPNWMEQLGDS</sequence>
<evidence type="ECO:0000256" key="7">
    <source>
        <dbReference type="ARBA" id="ARBA00023242"/>
    </source>
</evidence>
<name>A0AAE0TDY4_9BIVA</name>
<dbReference type="Gene3D" id="1.10.10.500">
    <property type="entry name" value="Homeo-prospero domain"/>
    <property type="match status" value="1"/>
</dbReference>
<keyword evidence="7" id="KW-0539">Nucleus</keyword>
<keyword evidence="5" id="KW-0371">Homeobox</keyword>
<evidence type="ECO:0000256" key="6">
    <source>
        <dbReference type="ARBA" id="ARBA00023163"/>
    </source>
</evidence>
<evidence type="ECO:0000256" key="4">
    <source>
        <dbReference type="ARBA" id="ARBA00023125"/>
    </source>
</evidence>
<keyword evidence="2" id="KW-0217">Developmental protein</keyword>
<dbReference type="InterPro" id="IPR009057">
    <property type="entry name" value="Homeodomain-like_sf"/>
</dbReference>
<evidence type="ECO:0000256" key="8">
    <source>
        <dbReference type="SAM" id="MobiDB-lite"/>
    </source>
</evidence>
<comment type="subcellular location">
    <subcellularLocation>
        <location evidence="1">Nucleus</location>
    </subcellularLocation>
</comment>
<evidence type="ECO:0000259" key="9">
    <source>
        <dbReference type="PROSITE" id="PS51818"/>
    </source>
</evidence>
<keyword evidence="6" id="KW-0804">Transcription</keyword>
<dbReference type="Pfam" id="PF05044">
    <property type="entry name" value="HPD"/>
    <property type="match status" value="1"/>
</dbReference>
<evidence type="ECO:0000313" key="10">
    <source>
        <dbReference type="EMBL" id="KAK3608559.1"/>
    </source>
</evidence>
<dbReference type="SUPFAM" id="SSF46689">
    <property type="entry name" value="Homeodomain-like"/>
    <property type="match status" value="1"/>
</dbReference>
<evidence type="ECO:0000256" key="2">
    <source>
        <dbReference type="ARBA" id="ARBA00022473"/>
    </source>
</evidence>
<dbReference type="EMBL" id="JAEAOA010002356">
    <property type="protein sequence ID" value="KAK3608559.1"/>
    <property type="molecule type" value="Genomic_DNA"/>
</dbReference>
<keyword evidence="4" id="KW-0238">DNA-binding</keyword>
<dbReference type="PANTHER" id="PTHR12198">
    <property type="entry name" value="HOMEOBOX PROTEIN PROSPERO/PROX-1/CEH-26"/>
    <property type="match status" value="1"/>
</dbReference>
<dbReference type="PROSITE" id="PS51818">
    <property type="entry name" value="HOMEO_PROSPERO"/>
    <property type="match status" value="1"/>
</dbReference>
<dbReference type="GO" id="GO:0005634">
    <property type="term" value="C:nucleus"/>
    <property type="evidence" value="ECO:0007669"/>
    <property type="project" value="UniProtKB-SubCell"/>
</dbReference>
<dbReference type="FunFam" id="1.10.10.500:FF:000002">
    <property type="entry name" value="Prospero homeobox 3"/>
    <property type="match status" value="1"/>
</dbReference>
<dbReference type="GO" id="GO:0048468">
    <property type="term" value="P:cell development"/>
    <property type="evidence" value="ECO:0007669"/>
    <property type="project" value="UniProtKB-ARBA"/>
</dbReference>
<accession>A0AAE0TDY4</accession>
<dbReference type="GO" id="GO:0010001">
    <property type="term" value="P:glial cell differentiation"/>
    <property type="evidence" value="ECO:0007669"/>
    <property type="project" value="UniProtKB-ARBA"/>
</dbReference>
<feature type="region of interest" description="Disordered" evidence="8">
    <location>
        <begin position="25"/>
        <end position="184"/>
    </location>
</feature>
<dbReference type="InterPro" id="IPR037131">
    <property type="entry name" value="Homeo_prospero_dom_sf"/>
</dbReference>
<dbReference type="GO" id="GO:0000981">
    <property type="term" value="F:DNA-binding transcription factor activity, RNA polymerase II-specific"/>
    <property type="evidence" value="ECO:0007669"/>
    <property type="project" value="TreeGrafter"/>
</dbReference>
<reference evidence="10" key="1">
    <citation type="journal article" date="2021" name="Genome Biol. Evol.">
        <title>A High-Quality Reference Genome for a Parasitic Bivalve with Doubly Uniparental Inheritance (Bivalvia: Unionida).</title>
        <authorList>
            <person name="Smith C.H."/>
        </authorList>
    </citation>
    <scope>NUCLEOTIDE SEQUENCE</scope>
    <source>
        <strain evidence="10">CHS0354</strain>
    </source>
</reference>
<feature type="compositionally biased region" description="Polar residues" evidence="8">
    <location>
        <begin position="28"/>
        <end position="40"/>
    </location>
</feature>
<feature type="compositionally biased region" description="Basic and acidic residues" evidence="8">
    <location>
        <begin position="85"/>
        <end position="98"/>
    </location>
</feature>
<feature type="domain" description="Prospero" evidence="9">
    <location>
        <begin position="558"/>
        <end position="716"/>
    </location>
</feature>
<dbReference type="InterPro" id="IPR023082">
    <property type="entry name" value="Homeo_prospero_dom"/>
</dbReference>
<reference evidence="10" key="2">
    <citation type="journal article" date="2021" name="Genome Biol. Evol.">
        <title>Developing a high-quality reference genome for a parasitic bivalve with doubly uniparental inheritance (Bivalvia: Unionida).</title>
        <authorList>
            <person name="Smith C.H."/>
        </authorList>
    </citation>
    <scope>NUCLEOTIDE SEQUENCE</scope>
    <source>
        <strain evidence="10">CHS0354</strain>
        <tissue evidence="10">Mantle</tissue>
    </source>
</reference>
<feature type="compositionally biased region" description="Acidic residues" evidence="8">
    <location>
        <begin position="69"/>
        <end position="78"/>
    </location>
</feature>
<feature type="compositionally biased region" description="Basic and acidic residues" evidence="8">
    <location>
        <begin position="56"/>
        <end position="68"/>
    </location>
</feature>
<dbReference type="PANTHER" id="PTHR12198:SF0">
    <property type="entry name" value="HOMEOBOX PROTEIN PROSPERO"/>
    <property type="match status" value="1"/>
</dbReference>
<feature type="compositionally biased region" description="Basic and acidic residues" evidence="8">
    <location>
        <begin position="112"/>
        <end position="121"/>
    </location>
</feature>
<dbReference type="AlphaFoldDB" id="A0AAE0TDY4"/>
<reference evidence="10" key="3">
    <citation type="submission" date="2023-05" db="EMBL/GenBank/DDBJ databases">
        <authorList>
            <person name="Smith C.H."/>
        </authorList>
    </citation>
    <scope>NUCLEOTIDE SEQUENCE</scope>
    <source>
        <strain evidence="10">CHS0354</strain>
        <tissue evidence="10">Mantle</tissue>
    </source>
</reference>
<comment type="caution">
    <text evidence="10">The sequence shown here is derived from an EMBL/GenBank/DDBJ whole genome shotgun (WGS) entry which is preliminary data.</text>
</comment>
<evidence type="ECO:0000313" key="11">
    <source>
        <dbReference type="Proteomes" id="UP001195483"/>
    </source>
</evidence>
<keyword evidence="11" id="KW-1185">Reference proteome</keyword>
<dbReference type="Proteomes" id="UP001195483">
    <property type="component" value="Unassembled WGS sequence"/>
</dbReference>
<feature type="compositionally biased region" description="Basic and acidic residues" evidence="8">
    <location>
        <begin position="330"/>
        <end position="353"/>
    </location>
</feature>
<dbReference type="InterPro" id="IPR039350">
    <property type="entry name" value="Prospero_homeodomain"/>
</dbReference>
<dbReference type="GO" id="GO:0000978">
    <property type="term" value="F:RNA polymerase II cis-regulatory region sequence-specific DNA binding"/>
    <property type="evidence" value="ECO:0007669"/>
    <property type="project" value="TreeGrafter"/>
</dbReference>
<gene>
    <name evidence="10" type="ORF">CHS0354_042543</name>
</gene>
<evidence type="ECO:0000256" key="1">
    <source>
        <dbReference type="ARBA" id="ARBA00004123"/>
    </source>
</evidence>
<protein>
    <recommendedName>
        <fullName evidence="9">Prospero domain-containing protein</fullName>
    </recommendedName>
</protein>
<keyword evidence="3" id="KW-0805">Transcription regulation</keyword>
<feature type="region of interest" description="Disordered" evidence="8">
    <location>
        <begin position="327"/>
        <end position="353"/>
    </location>
</feature>
<evidence type="ECO:0000256" key="3">
    <source>
        <dbReference type="ARBA" id="ARBA00023015"/>
    </source>
</evidence>